<comment type="caution">
    <text evidence="2">The sequence shown here is derived from an EMBL/GenBank/DDBJ whole genome shotgun (WGS) entry which is preliminary data.</text>
</comment>
<evidence type="ECO:0000256" key="1">
    <source>
        <dbReference type="SAM" id="Coils"/>
    </source>
</evidence>
<proteinExistence type="predicted"/>
<keyword evidence="3" id="KW-1185">Reference proteome</keyword>
<gene>
    <name evidence="2" type="ORF">NDU88_006833</name>
</gene>
<accession>A0AAV7RR94</accession>
<name>A0AAV7RR94_PLEWA</name>
<dbReference type="Proteomes" id="UP001066276">
    <property type="component" value="Chromosome 5"/>
</dbReference>
<protein>
    <submittedName>
        <fullName evidence="2">Uncharacterized protein</fullName>
    </submittedName>
</protein>
<evidence type="ECO:0000313" key="2">
    <source>
        <dbReference type="EMBL" id="KAJ1154076.1"/>
    </source>
</evidence>
<keyword evidence="1" id="KW-0175">Coiled coil</keyword>
<organism evidence="2 3">
    <name type="scientific">Pleurodeles waltl</name>
    <name type="common">Iberian ribbed newt</name>
    <dbReference type="NCBI Taxonomy" id="8319"/>
    <lineage>
        <taxon>Eukaryota</taxon>
        <taxon>Metazoa</taxon>
        <taxon>Chordata</taxon>
        <taxon>Craniata</taxon>
        <taxon>Vertebrata</taxon>
        <taxon>Euteleostomi</taxon>
        <taxon>Amphibia</taxon>
        <taxon>Batrachia</taxon>
        <taxon>Caudata</taxon>
        <taxon>Salamandroidea</taxon>
        <taxon>Salamandridae</taxon>
        <taxon>Pleurodelinae</taxon>
        <taxon>Pleurodeles</taxon>
    </lineage>
</organism>
<dbReference type="EMBL" id="JANPWB010000009">
    <property type="protein sequence ID" value="KAJ1154076.1"/>
    <property type="molecule type" value="Genomic_DNA"/>
</dbReference>
<dbReference type="AlphaFoldDB" id="A0AAV7RR94"/>
<sequence length="138" mass="15359">MSVENEKQVSELQSEMQSLKATMAVLETQTRKMELRAEDAERSARRCNLTLVCPNVLWQDEPMDPPPPPKTISAKLLYYRDRDDYSGCAEVEIPPLIIMSSGLSQDKPHLFSNNSRPLVGGRRKVEGGGSPIYAIVPG</sequence>
<evidence type="ECO:0000313" key="3">
    <source>
        <dbReference type="Proteomes" id="UP001066276"/>
    </source>
</evidence>
<feature type="coiled-coil region" evidence="1">
    <location>
        <begin position="2"/>
        <end position="43"/>
    </location>
</feature>
<reference evidence="2" key="1">
    <citation type="journal article" date="2022" name="bioRxiv">
        <title>Sequencing and chromosome-scale assembly of the giantPleurodeles waltlgenome.</title>
        <authorList>
            <person name="Brown T."/>
            <person name="Elewa A."/>
            <person name="Iarovenko S."/>
            <person name="Subramanian E."/>
            <person name="Araus A.J."/>
            <person name="Petzold A."/>
            <person name="Susuki M."/>
            <person name="Suzuki K.-i.T."/>
            <person name="Hayashi T."/>
            <person name="Toyoda A."/>
            <person name="Oliveira C."/>
            <person name="Osipova E."/>
            <person name="Leigh N.D."/>
            <person name="Simon A."/>
            <person name="Yun M.H."/>
        </authorList>
    </citation>
    <scope>NUCLEOTIDE SEQUENCE</scope>
    <source>
        <strain evidence="2">20211129_DDA</strain>
        <tissue evidence="2">Liver</tissue>
    </source>
</reference>